<dbReference type="EMBL" id="CP118166">
    <property type="protein sequence ID" value="WDI33013.1"/>
    <property type="molecule type" value="Genomic_DNA"/>
</dbReference>
<dbReference type="PANTHER" id="PTHR30092">
    <property type="entry name" value="INNER MEMBRANE PROTEIN CRED"/>
    <property type="match status" value="1"/>
</dbReference>
<organism evidence="2 3">
    <name type="scientific">Hyphococcus flavus</name>
    <dbReference type="NCBI Taxonomy" id="1866326"/>
    <lineage>
        <taxon>Bacteria</taxon>
        <taxon>Pseudomonadati</taxon>
        <taxon>Pseudomonadota</taxon>
        <taxon>Alphaproteobacteria</taxon>
        <taxon>Parvularculales</taxon>
        <taxon>Parvularculaceae</taxon>
        <taxon>Hyphococcus</taxon>
    </lineage>
</organism>
<dbReference type="PANTHER" id="PTHR30092:SF0">
    <property type="entry name" value="INNER MEMBRANE PROTEIN CRED"/>
    <property type="match status" value="1"/>
</dbReference>
<dbReference type="AlphaFoldDB" id="A0AAF0CH40"/>
<keyword evidence="3" id="KW-1185">Reference proteome</keyword>
<reference evidence="2" key="1">
    <citation type="submission" date="2023-02" db="EMBL/GenBank/DDBJ databases">
        <title>Genome sequence of Hyphococcus flavus.</title>
        <authorList>
            <person name="Rong J.-C."/>
            <person name="Zhao Q."/>
            <person name="Yi M."/>
            <person name="Wu J.-Y."/>
        </authorList>
    </citation>
    <scope>NUCLEOTIDE SEQUENCE</scope>
    <source>
        <strain evidence="2">MCCC 1K03223</strain>
    </source>
</reference>
<dbReference type="RefSeq" id="WP_274494970.1">
    <property type="nucleotide sequence ID" value="NZ_CP118166.1"/>
</dbReference>
<accession>A0AAF0CH40</accession>
<feature type="transmembrane region" description="Helical" evidence="1">
    <location>
        <begin position="317"/>
        <end position="335"/>
    </location>
</feature>
<dbReference type="Pfam" id="PF06123">
    <property type="entry name" value="CreD"/>
    <property type="match status" value="1"/>
</dbReference>
<dbReference type="GO" id="GO:0005886">
    <property type="term" value="C:plasma membrane"/>
    <property type="evidence" value="ECO:0007669"/>
    <property type="project" value="TreeGrafter"/>
</dbReference>
<evidence type="ECO:0000313" key="3">
    <source>
        <dbReference type="Proteomes" id="UP001214043"/>
    </source>
</evidence>
<dbReference type="KEGG" id="hfl:PUV54_07360"/>
<gene>
    <name evidence="2" type="primary">creD</name>
    <name evidence="2" type="ORF">PUV54_07360</name>
</gene>
<feature type="transmembrane region" description="Helical" evidence="1">
    <location>
        <begin position="423"/>
        <end position="443"/>
    </location>
</feature>
<dbReference type="Proteomes" id="UP001214043">
    <property type="component" value="Chromosome"/>
</dbReference>
<dbReference type="InterPro" id="IPR010364">
    <property type="entry name" value="Uncharacterised_IM_CreD"/>
</dbReference>
<keyword evidence="1" id="KW-0472">Membrane</keyword>
<dbReference type="NCBIfam" id="NF008712">
    <property type="entry name" value="PRK11715.1-1"/>
    <property type="match status" value="1"/>
</dbReference>
<feature type="transmembrane region" description="Helical" evidence="1">
    <location>
        <begin position="371"/>
        <end position="390"/>
    </location>
</feature>
<dbReference type="PIRSF" id="PIRSF004548">
    <property type="entry name" value="CreD"/>
    <property type="match status" value="1"/>
</dbReference>
<keyword evidence="1" id="KW-1133">Transmembrane helix</keyword>
<feature type="transmembrane region" description="Helical" evidence="1">
    <location>
        <begin position="347"/>
        <end position="365"/>
    </location>
</feature>
<feature type="transmembrane region" description="Helical" evidence="1">
    <location>
        <begin position="397"/>
        <end position="417"/>
    </location>
</feature>
<proteinExistence type="predicted"/>
<keyword evidence="1" id="KW-0812">Transmembrane</keyword>
<sequence>MEIKMPGGGRSFGLKLILVGALAFLLWLPAMLVYGLVFERSTRADEVRRDIYERAGGEQSISGPVIIAPATVETGKRKSDGEPVLETVFFTFTPKELSIDAAIDASQRRRSLYEATVYDADIIMTGKFEALAPPAWPNDIQKIHWDCAILALKLGDNSALKGIRNTPTLVINNKPHDGAFEPGVMLTATGRYNSEISQTAPGISTGLPITAPEQGFQFQLVAPMSGGGSLYFSPVGEETSVTMRANWPDPSFQGAYLPDTHNITAEGFVAEWRIPYLARNLPRSFAVEGGLTALDAGNRFGVVLIDAASPYQSVNRALKYALMFLGAVFLTFFIFEVMTNARAHPAQYILLGLAQVIFYLLVLAFSEHFGFEAAFFGSAAATVLLSSAYAATVFHSFLRGLIALIAFSGAYGLIYLLMKSEDYALLIGSVTAFGAIALTMYVTRHLDWYGARKPA</sequence>
<name>A0AAF0CH40_9PROT</name>
<protein>
    <submittedName>
        <fullName evidence="2">Cell envelope integrity protein CreD</fullName>
    </submittedName>
</protein>
<evidence type="ECO:0000256" key="1">
    <source>
        <dbReference type="SAM" id="Phobius"/>
    </source>
</evidence>
<evidence type="ECO:0000313" key="2">
    <source>
        <dbReference type="EMBL" id="WDI33013.1"/>
    </source>
</evidence>